<comment type="function">
    <text evidence="9">Required for proper chromosome segregation during mitosis and error-free mitotic progression.</text>
</comment>
<comment type="subcellular location">
    <subcellularLocation>
        <location evidence="1">Chromosome</location>
    </subcellularLocation>
    <subcellularLocation>
        <location evidence="2">Nucleus</location>
        <location evidence="2">Nucleolus</location>
    </subcellularLocation>
</comment>
<keyword evidence="11" id="KW-1185">Reference proteome</keyword>
<keyword evidence="7" id="KW-0175">Coiled coil</keyword>
<dbReference type="OrthoDB" id="10335728at2759"/>
<dbReference type="AlphaFoldDB" id="B6AFG5"/>
<evidence type="ECO:0000256" key="8">
    <source>
        <dbReference type="ARBA" id="ARBA00023242"/>
    </source>
</evidence>
<proteinExistence type="predicted"/>
<gene>
    <name evidence="10" type="ORF">CMU_033410</name>
</gene>
<keyword evidence="8" id="KW-0539">Nucleus</keyword>
<evidence type="ECO:0000256" key="4">
    <source>
        <dbReference type="ARBA" id="ARBA00022454"/>
    </source>
</evidence>
<evidence type="ECO:0000256" key="2">
    <source>
        <dbReference type="ARBA" id="ARBA00004604"/>
    </source>
</evidence>
<evidence type="ECO:0000256" key="1">
    <source>
        <dbReference type="ARBA" id="ARBA00004286"/>
    </source>
</evidence>
<dbReference type="EMBL" id="DS989731">
    <property type="protein sequence ID" value="EEA06956.1"/>
    <property type="molecule type" value="Genomic_DNA"/>
</dbReference>
<evidence type="ECO:0000313" key="11">
    <source>
        <dbReference type="Proteomes" id="UP000001460"/>
    </source>
</evidence>
<accession>B6AFG5</accession>
<evidence type="ECO:0000256" key="6">
    <source>
        <dbReference type="ARBA" id="ARBA00022934"/>
    </source>
</evidence>
<sequence>MENTIFSNAKFTNTSRVSGRQWKDEEALKSKLKTFAMSKRVSFKNRLIEREERKKVRLLENSIHEEVKSKKRAKTRNTELKYKRKIEFEMRSSGIQVIKKTENIRRWNKKARNLLRTVSPEFINSIT</sequence>
<dbReference type="GO" id="GO:0005730">
    <property type="term" value="C:nucleolus"/>
    <property type="evidence" value="ECO:0007669"/>
    <property type="project" value="UniProtKB-SubCell"/>
</dbReference>
<dbReference type="RefSeq" id="XP_002141305.1">
    <property type="nucleotide sequence ID" value="XM_002141269.1"/>
</dbReference>
<name>B6AFG5_CRYMR</name>
<dbReference type="Proteomes" id="UP000001460">
    <property type="component" value="Unassembled WGS sequence"/>
</dbReference>
<keyword evidence="5" id="KW-0597">Phosphoprotein</keyword>
<evidence type="ECO:0000256" key="7">
    <source>
        <dbReference type="ARBA" id="ARBA00023054"/>
    </source>
</evidence>
<dbReference type="PANTHER" id="PTHR13557">
    <property type="entry name" value="COILED-COIL DOMAIN-CONTAINING PROTEIN 86"/>
    <property type="match status" value="1"/>
</dbReference>
<dbReference type="GeneID" id="6996445"/>
<dbReference type="PANTHER" id="PTHR13557:SF1">
    <property type="entry name" value="COILED-COIL DOMAIN-CONTAINING PROTEIN 86"/>
    <property type="match status" value="1"/>
</dbReference>
<dbReference type="InterPro" id="IPR026570">
    <property type="entry name" value="CCDC86"/>
</dbReference>
<keyword evidence="4" id="KW-0158">Chromosome</keyword>
<keyword evidence="6" id="KW-0164">Citrullination</keyword>
<evidence type="ECO:0000256" key="9">
    <source>
        <dbReference type="ARBA" id="ARBA00093307"/>
    </source>
</evidence>
<dbReference type="GO" id="GO:0005694">
    <property type="term" value="C:chromosome"/>
    <property type="evidence" value="ECO:0007669"/>
    <property type="project" value="UniProtKB-SubCell"/>
</dbReference>
<organism evidence="10 11">
    <name type="scientific">Cryptosporidium muris (strain RN66)</name>
    <dbReference type="NCBI Taxonomy" id="441375"/>
    <lineage>
        <taxon>Eukaryota</taxon>
        <taxon>Sar</taxon>
        <taxon>Alveolata</taxon>
        <taxon>Apicomplexa</taxon>
        <taxon>Conoidasida</taxon>
        <taxon>Coccidia</taxon>
        <taxon>Eucoccidiorida</taxon>
        <taxon>Eimeriorina</taxon>
        <taxon>Cryptosporidiidae</taxon>
        <taxon>Cryptosporidium</taxon>
    </lineage>
</organism>
<protein>
    <recommendedName>
        <fullName evidence="3">Coiled-coil domain-containing protein 86</fullName>
    </recommendedName>
</protein>
<reference evidence="10" key="1">
    <citation type="submission" date="2008-06" db="EMBL/GenBank/DDBJ databases">
        <authorList>
            <person name="Lorenzi H."/>
            <person name="Inman J."/>
            <person name="Miller J."/>
            <person name="Schobel S."/>
            <person name="Amedeo P."/>
            <person name="Caler E.V."/>
            <person name="da Silva J."/>
        </authorList>
    </citation>
    <scope>NUCLEOTIDE SEQUENCE [LARGE SCALE GENOMIC DNA]</scope>
    <source>
        <strain evidence="10">RN66</strain>
    </source>
</reference>
<evidence type="ECO:0000256" key="5">
    <source>
        <dbReference type="ARBA" id="ARBA00022553"/>
    </source>
</evidence>
<dbReference type="VEuPathDB" id="CryptoDB:CMU_033410"/>
<evidence type="ECO:0000256" key="3">
    <source>
        <dbReference type="ARBA" id="ARBA00016738"/>
    </source>
</evidence>
<evidence type="ECO:0000313" key="10">
    <source>
        <dbReference type="EMBL" id="EEA06956.1"/>
    </source>
</evidence>